<keyword evidence="2" id="KW-1185">Reference proteome</keyword>
<sequence length="332" mass="37090">MNHGGGESTSRSESRTDTSSDRPKAEDFSRAVSKMAVAQICESVGFQGFKDSALDALSDIAIRYICDLEIGKCLVGSGIVKEIIDFVESKEEIPFAQPIPQYPVIRSRRLIPSFEEMNETPPGKHIPSWLPAFPDPHTYIYTPMWNERKSDPRADKIELARQRRKAEMALLSLQQRLVCNGETGTSASRPANDEEELPKTGSNPFFAKPLQSGEKDISPVGLPAKLKDKMSGGNHMSVMEAFAPAIEAVKVSGFSDDADGDRRYLPEKRPAVHFKFRAGKKFLGEILDSSLQKKGGRRSASFWRDEEKDDKKRRAEFILKQSIENPQELSQL</sequence>
<dbReference type="EMBL" id="CM039175">
    <property type="protein sequence ID" value="KAH9735018.1"/>
    <property type="molecule type" value="Genomic_DNA"/>
</dbReference>
<proteinExistence type="predicted"/>
<organism evidence="1 2">
    <name type="scientific">Citrus sinensis</name>
    <name type="common">Sweet orange</name>
    <name type="synonym">Citrus aurantium var. sinensis</name>
    <dbReference type="NCBI Taxonomy" id="2711"/>
    <lineage>
        <taxon>Eukaryota</taxon>
        <taxon>Viridiplantae</taxon>
        <taxon>Streptophyta</taxon>
        <taxon>Embryophyta</taxon>
        <taxon>Tracheophyta</taxon>
        <taxon>Spermatophyta</taxon>
        <taxon>Magnoliopsida</taxon>
        <taxon>eudicotyledons</taxon>
        <taxon>Gunneridae</taxon>
        <taxon>Pentapetalae</taxon>
        <taxon>rosids</taxon>
        <taxon>malvids</taxon>
        <taxon>Sapindales</taxon>
        <taxon>Rutaceae</taxon>
        <taxon>Aurantioideae</taxon>
        <taxon>Citrus</taxon>
    </lineage>
</organism>
<reference evidence="2" key="1">
    <citation type="journal article" date="2023" name="Hortic. Res.">
        <title>A chromosome-level phased genome enabling allele-level studies in sweet orange: a case study on citrus Huanglongbing tolerance.</title>
        <authorList>
            <person name="Wu B."/>
            <person name="Yu Q."/>
            <person name="Deng Z."/>
            <person name="Duan Y."/>
            <person name="Luo F."/>
            <person name="Gmitter F. Jr."/>
        </authorList>
    </citation>
    <scope>NUCLEOTIDE SEQUENCE [LARGE SCALE GENOMIC DNA]</scope>
    <source>
        <strain evidence="2">cv. Valencia</strain>
    </source>
</reference>
<name>A0ACB8JR17_CITSI</name>
<accession>A0ACB8JR17</accession>
<comment type="caution">
    <text evidence="1">The sequence shown here is derived from an EMBL/GenBank/DDBJ whole genome shotgun (WGS) entry which is preliminary data.</text>
</comment>
<evidence type="ECO:0000313" key="2">
    <source>
        <dbReference type="Proteomes" id="UP000829398"/>
    </source>
</evidence>
<evidence type="ECO:0000313" key="1">
    <source>
        <dbReference type="EMBL" id="KAH9735018.1"/>
    </source>
</evidence>
<protein>
    <submittedName>
        <fullName evidence="1">Transcription initiation factor TFIID subunit 8</fullName>
    </submittedName>
</protein>
<dbReference type="Proteomes" id="UP000829398">
    <property type="component" value="Chromosome 6"/>
</dbReference>
<gene>
    <name evidence="1" type="ORF">KPL71_017601</name>
</gene>